<feature type="region of interest" description="Disordered" evidence="1">
    <location>
        <begin position="400"/>
        <end position="593"/>
    </location>
</feature>
<feature type="region of interest" description="Disordered" evidence="1">
    <location>
        <begin position="1"/>
        <end position="150"/>
    </location>
</feature>
<feature type="compositionally biased region" description="Polar residues" evidence="1">
    <location>
        <begin position="710"/>
        <end position="722"/>
    </location>
</feature>
<feature type="compositionally biased region" description="Polar residues" evidence="1">
    <location>
        <begin position="166"/>
        <end position="176"/>
    </location>
</feature>
<gene>
    <name evidence="2" type="primary">MUC5AC-L5</name>
    <name evidence="2" type="ORF">Hamer_G004969</name>
</gene>
<feature type="compositionally biased region" description="Low complexity" evidence="1">
    <location>
        <begin position="723"/>
        <end position="735"/>
    </location>
</feature>
<evidence type="ECO:0000313" key="3">
    <source>
        <dbReference type="Proteomes" id="UP000747542"/>
    </source>
</evidence>
<feature type="compositionally biased region" description="Low complexity" evidence="1">
    <location>
        <begin position="23"/>
        <end position="34"/>
    </location>
</feature>
<feature type="compositionally biased region" description="Low complexity" evidence="1">
    <location>
        <begin position="428"/>
        <end position="444"/>
    </location>
</feature>
<feature type="compositionally biased region" description="Polar residues" evidence="1">
    <location>
        <begin position="475"/>
        <end position="485"/>
    </location>
</feature>
<sequence length="877" mass="93625">GSGRPSSSNPSSPHGSEYDDSSTHPSPSTTPTTPQKALPQNKQDTLTVPGALQVQVQSAGGTTQHSGPVITLEVPTSDQHRCLSPITELPTPVPTPVPSPLPTPCRYRPKPRTSSESNDNKDSEDTESEFSLSISVERSSSDSSGPDHRVFFTSLKNMHSLTYASARSGTLSPTGATVTPSSSLSSRTPSPVTSPNISPATSPKIKTKPPPLHIPNANLLQFSPEKGECSSVGACGGLSIPVPVIKVEDTDEVRWDSAPRMRSQSVDVGRVMQAPLITISSADDDPQPPPSSQPQPIVIPTLNVTLASPPALKKQFPPVPTISIEAPESPKPPVPPPRRHPLQREKAGSLDLQPAPAITITSMLSEVESDTDSPTSGCRRGGPPSCYLSPFLGVDLRASESNLSSSGYSSAYSPGPSRCSSNNPLCPEEPSTPSVSSIPSRPIQIPIPQPAAPSPNRTKRRPLLKSPPTEIVPLSTPSPLLQTDSETTDDPAASQPEADSALELDTNDECSDGVMQGIEAQKPGIVDEAEAQRQRLLLSSSHSFPKESPRLARSPPAIVVHSSLHSESSLEDCLTEKPARLSPVSSRSESPISDSRLSVARIYPAFFGVSGKPELPYTDSDGLYDCPSSEVLHSDSHPSTSTLKRLGRKRLKRSSGKGLKSLLGLGGIGPNEGVCGGGVAGQSEAVKSRLEPPHWDRSPRRHSPKRRVRAQTSVDLLTSSNESITSQSPVGSSSSPGENGETPLHEGERGRDGSFVVGRGGRRRRPLLRGESIPSKYLTRQGSMDASGEETQEEQLMLRPSRGPEELPRHRKVSRFRNFGNQIRAAEVWVSHCRFLRRLQLSRGAKDHLVSPAGSSDSDPEAPLMGLLARTIEQEQW</sequence>
<dbReference type="Proteomes" id="UP000747542">
    <property type="component" value="Unassembled WGS sequence"/>
</dbReference>
<feature type="compositionally biased region" description="Basic residues" evidence="1">
    <location>
        <begin position="645"/>
        <end position="655"/>
    </location>
</feature>
<evidence type="ECO:0000256" key="1">
    <source>
        <dbReference type="SAM" id="MobiDB-lite"/>
    </source>
</evidence>
<feature type="compositionally biased region" description="Gly residues" evidence="1">
    <location>
        <begin position="664"/>
        <end position="680"/>
    </location>
</feature>
<feature type="compositionally biased region" description="Basic and acidic residues" evidence="1">
    <location>
        <begin position="743"/>
        <end position="752"/>
    </location>
</feature>
<proteinExistence type="predicted"/>
<feature type="region of interest" description="Disordered" evidence="1">
    <location>
        <begin position="629"/>
        <end position="809"/>
    </location>
</feature>
<dbReference type="EMBL" id="JAHLQT010024959">
    <property type="protein sequence ID" value="KAG7164586.1"/>
    <property type="molecule type" value="Genomic_DNA"/>
</dbReference>
<feature type="compositionally biased region" description="Low complexity" evidence="1">
    <location>
        <begin position="177"/>
        <end position="195"/>
    </location>
</feature>
<feature type="non-terminal residue" evidence="2">
    <location>
        <position position="1"/>
    </location>
</feature>
<feature type="compositionally biased region" description="Basic and acidic residues" evidence="1">
    <location>
        <begin position="686"/>
        <end position="698"/>
    </location>
</feature>
<feature type="compositionally biased region" description="Polar residues" evidence="1">
    <location>
        <begin position="54"/>
        <end position="66"/>
    </location>
</feature>
<dbReference type="AlphaFoldDB" id="A0A8J5MUZ0"/>
<reference evidence="2" key="1">
    <citation type="journal article" date="2021" name="Sci. Adv.">
        <title>The American lobster genome reveals insights on longevity, neural, and immune adaptations.</title>
        <authorList>
            <person name="Polinski J.M."/>
            <person name="Zimin A.V."/>
            <person name="Clark K.F."/>
            <person name="Kohn A.B."/>
            <person name="Sadowski N."/>
            <person name="Timp W."/>
            <person name="Ptitsyn A."/>
            <person name="Khanna P."/>
            <person name="Romanova D.Y."/>
            <person name="Williams P."/>
            <person name="Greenwood S.J."/>
            <person name="Moroz L.L."/>
            <person name="Walt D.R."/>
            <person name="Bodnar A.G."/>
        </authorList>
    </citation>
    <scope>NUCLEOTIDE SEQUENCE</scope>
    <source>
        <strain evidence="2">GMGI-L3</strain>
    </source>
</reference>
<feature type="compositionally biased region" description="Pro residues" evidence="1">
    <location>
        <begin position="91"/>
        <end position="103"/>
    </location>
</feature>
<keyword evidence="3" id="KW-1185">Reference proteome</keyword>
<feature type="compositionally biased region" description="Acidic residues" evidence="1">
    <location>
        <begin position="500"/>
        <end position="511"/>
    </location>
</feature>
<feature type="compositionally biased region" description="Low complexity" evidence="1">
    <location>
        <begin position="580"/>
        <end position="593"/>
    </location>
</feature>
<feature type="compositionally biased region" description="Basic residues" evidence="1">
    <location>
        <begin position="699"/>
        <end position="709"/>
    </location>
</feature>
<feature type="region of interest" description="Disordered" evidence="1">
    <location>
        <begin position="166"/>
        <end position="217"/>
    </location>
</feature>
<feature type="compositionally biased region" description="Low complexity" evidence="1">
    <location>
        <begin position="129"/>
        <end position="144"/>
    </location>
</feature>
<accession>A0A8J5MUZ0</accession>
<organism evidence="2 3">
    <name type="scientific">Homarus americanus</name>
    <name type="common">American lobster</name>
    <dbReference type="NCBI Taxonomy" id="6706"/>
    <lineage>
        <taxon>Eukaryota</taxon>
        <taxon>Metazoa</taxon>
        <taxon>Ecdysozoa</taxon>
        <taxon>Arthropoda</taxon>
        <taxon>Crustacea</taxon>
        <taxon>Multicrustacea</taxon>
        <taxon>Malacostraca</taxon>
        <taxon>Eumalacostraca</taxon>
        <taxon>Eucarida</taxon>
        <taxon>Decapoda</taxon>
        <taxon>Pleocyemata</taxon>
        <taxon>Astacidea</taxon>
        <taxon>Nephropoidea</taxon>
        <taxon>Nephropidae</taxon>
        <taxon>Homarus</taxon>
    </lineage>
</organism>
<feature type="compositionally biased region" description="Low complexity" evidence="1">
    <location>
        <begin position="400"/>
        <end position="417"/>
    </location>
</feature>
<feature type="compositionally biased region" description="Low complexity" evidence="1">
    <location>
        <begin position="1"/>
        <end position="15"/>
    </location>
</feature>
<feature type="region of interest" description="Disordered" evidence="1">
    <location>
        <begin position="275"/>
        <end position="384"/>
    </location>
</feature>
<name>A0A8J5MUZ0_HOMAM</name>
<comment type="caution">
    <text evidence="2">The sequence shown here is derived from an EMBL/GenBank/DDBJ whole genome shotgun (WGS) entry which is preliminary data.</text>
</comment>
<feature type="non-terminal residue" evidence="2">
    <location>
        <position position="877"/>
    </location>
</feature>
<evidence type="ECO:0000313" key="2">
    <source>
        <dbReference type="EMBL" id="KAG7164586.1"/>
    </source>
</evidence>
<protein>
    <submittedName>
        <fullName evidence="2">Putative Mucin-5AC-like 5</fullName>
    </submittedName>
</protein>